<dbReference type="PANTHER" id="PTHR13847:SF281">
    <property type="entry name" value="FAD DEPENDENT OXIDOREDUCTASE DOMAIN-CONTAINING PROTEIN"/>
    <property type="match status" value="1"/>
</dbReference>
<dbReference type="Pfam" id="PF01266">
    <property type="entry name" value="DAO"/>
    <property type="match status" value="1"/>
</dbReference>
<dbReference type="RefSeq" id="WP_092746482.1">
    <property type="nucleotide sequence ID" value="NZ_FMYL01000001.1"/>
</dbReference>
<gene>
    <name evidence="3" type="ORF">SAMN05421733_101216</name>
</gene>
<dbReference type="Gene3D" id="3.30.9.10">
    <property type="entry name" value="D-Amino Acid Oxidase, subunit A, domain 2"/>
    <property type="match status" value="1"/>
</dbReference>
<organism evidence="3 4">
    <name type="scientific">Acinetobacter boissieri</name>
    <dbReference type="NCBI Taxonomy" id="1219383"/>
    <lineage>
        <taxon>Bacteria</taxon>
        <taxon>Pseudomonadati</taxon>
        <taxon>Pseudomonadota</taxon>
        <taxon>Gammaproteobacteria</taxon>
        <taxon>Moraxellales</taxon>
        <taxon>Moraxellaceae</taxon>
        <taxon>Acinetobacter</taxon>
    </lineage>
</organism>
<proteinExistence type="predicted"/>
<dbReference type="SUPFAM" id="SSF51905">
    <property type="entry name" value="FAD/NAD(P)-binding domain"/>
    <property type="match status" value="1"/>
</dbReference>
<evidence type="ECO:0000313" key="4">
    <source>
        <dbReference type="Proteomes" id="UP000242501"/>
    </source>
</evidence>
<reference evidence="4" key="1">
    <citation type="submission" date="2016-09" db="EMBL/GenBank/DDBJ databases">
        <authorList>
            <person name="Varghese N."/>
            <person name="Submissions S."/>
        </authorList>
    </citation>
    <scope>NUCLEOTIDE SEQUENCE [LARGE SCALE GENOMIC DNA]</scope>
    <source>
        <strain evidence="4">ANC 4422</strain>
    </source>
</reference>
<dbReference type="Proteomes" id="UP000242501">
    <property type="component" value="Unassembled WGS sequence"/>
</dbReference>
<evidence type="ECO:0000313" key="3">
    <source>
        <dbReference type="EMBL" id="SDB81811.1"/>
    </source>
</evidence>
<dbReference type="Gene3D" id="3.50.50.60">
    <property type="entry name" value="FAD/NAD(P)-binding domain"/>
    <property type="match status" value="1"/>
</dbReference>
<keyword evidence="1" id="KW-0560">Oxidoreductase</keyword>
<name>A0A1G6GII1_9GAMM</name>
<dbReference type="STRING" id="1219383.SAMN05421733_101216"/>
<dbReference type="OrthoDB" id="6925984at2"/>
<dbReference type="EMBL" id="FMYL01000001">
    <property type="protein sequence ID" value="SDB81811.1"/>
    <property type="molecule type" value="Genomic_DNA"/>
</dbReference>
<evidence type="ECO:0000256" key="1">
    <source>
        <dbReference type="ARBA" id="ARBA00023002"/>
    </source>
</evidence>
<evidence type="ECO:0000259" key="2">
    <source>
        <dbReference type="Pfam" id="PF01266"/>
    </source>
</evidence>
<dbReference type="AlphaFoldDB" id="A0A1G6GII1"/>
<sequence>MSKPVILDDVEFKPSQNCLNGQDWNWSSYTYTDEVIPANYYESSLAPWITFSALEKDLTCDVVVVGAGLLGASAALHLAERGLDVVLVDKDRVGSAASGRNGGQLTPGLARWEAEDMIHHLSHEDAKQLWQFTSVEAMQLIDDISAKYELNLARSYGHITAAVHPGHVLSLTKGADARTFLGESNTKIVGKHELFDYVKSETYHGGLIDDLGGQIHPLALNRGLVHGFLHNGGTVYENTAVTSISEQSDCTIVETAHGTIKARQAVVMAVHHASFELLEEKPNTTIPFFTYVGVTKPLDINLGEILPKSYPVYDTQLQIDYYRGVSKNRLLFGGQGTGSCWSPEKTSEYLLGRISRVFPQVESTAFDFVWSGMTDLTVNGAVDSRKTEAKAPVYAVHGWSGHGVAQTVRIGKAIADDVFSENKDYDRLTQIEHRNIPLGRIFAPVAIPLAKCMYSAQIALQPGKMISF</sequence>
<dbReference type="PANTHER" id="PTHR13847">
    <property type="entry name" value="SARCOSINE DEHYDROGENASE-RELATED"/>
    <property type="match status" value="1"/>
</dbReference>
<dbReference type="InterPro" id="IPR006076">
    <property type="entry name" value="FAD-dep_OxRdtase"/>
</dbReference>
<keyword evidence="4" id="KW-1185">Reference proteome</keyword>
<dbReference type="InterPro" id="IPR036188">
    <property type="entry name" value="FAD/NAD-bd_sf"/>
</dbReference>
<feature type="domain" description="FAD dependent oxidoreductase" evidence="2">
    <location>
        <begin position="61"/>
        <end position="416"/>
    </location>
</feature>
<protein>
    <submittedName>
        <fullName evidence="3">Glycine/D-amino acid oxidase</fullName>
    </submittedName>
</protein>
<accession>A0A1G6GII1</accession>
<dbReference type="GO" id="GO:0016491">
    <property type="term" value="F:oxidoreductase activity"/>
    <property type="evidence" value="ECO:0007669"/>
    <property type="project" value="UniProtKB-KW"/>
</dbReference>
<dbReference type="GO" id="GO:0005737">
    <property type="term" value="C:cytoplasm"/>
    <property type="evidence" value="ECO:0007669"/>
    <property type="project" value="TreeGrafter"/>
</dbReference>